<evidence type="ECO:0000313" key="4">
    <source>
        <dbReference type="Proteomes" id="UP000178783"/>
    </source>
</evidence>
<dbReference type="InterPro" id="IPR005182">
    <property type="entry name" value="YdbS-like_PH"/>
</dbReference>
<proteinExistence type="predicted"/>
<accession>A0A1F5SCA8</accession>
<organism evidence="3 4">
    <name type="scientific">Candidatus Falkowbacteria bacterium RIFCSPLOWO2_02_FULL_45_21</name>
    <dbReference type="NCBI Taxonomy" id="1797989"/>
    <lineage>
        <taxon>Bacteria</taxon>
        <taxon>Candidatus Falkowiibacteriota</taxon>
    </lineage>
</organism>
<reference evidence="3 4" key="1">
    <citation type="journal article" date="2016" name="Nat. Commun.">
        <title>Thousands of microbial genomes shed light on interconnected biogeochemical processes in an aquifer system.</title>
        <authorList>
            <person name="Anantharaman K."/>
            <person name="Brown C.T."/>
            <person name="Hug L.A."/>
            <person name="Sharon I."/>
            <person name="Castelle C.J."/>
            <person name="Probst A.J."/>
            <person name="Thomas B.C."/>
            <person name="Singh A."/>
            <person name="Wilkins M.J."/>
            <person name="Karaoz U."/>
            <person name="Brodie E.L."/>
            <person name="Williams K.H."/>
            <person name="Hubbard S.S."/>
            <person name="Banfield J.F."/>
        </authorList>
    </citation>
    <scope>NUCLEOTIDE SEQUENCE [LARGE SCALE GENOMIC DNA]</scope>
</reference>
<dbReference type="Proteomes" id="UP000178783">
    <property type="component" value="Unassembled WGS sequence"/>
</dbReference>
<feature type="transmembrane region" description="Helical" evidence="1">
    <location>
        <begin position="63"/>
        <end position="88"/>
    </location>
</feature>
<comment type="caution">
    <text evidence="3">The sequence shown here is derived from an EMBL/GenBank/DDBJ whole genome shotgun (WGS) entry which is preliminary data.</text>
</comment>
<keyword evidence="1" id="KW-1133">Transmembrane helix</keyword>
<dbReference type="EMBL" id="MFFW01000027">
    <property type="protein sequence ID" value="OGF24328.1"/>
    <property type="molecule type" value="Genomic_DNA"/>
</dbReference>
<feature type="domain" description="YdbS-like PH" evidence="2">
    <location>
        <begin position="93"/>
        <end position="165"/>
    </location>
</feature>
<keyword evidence="1" id="KW-0472">Membrane</keyword>
<dbReference type="AlphaFoldDB" id="A0A1F5SCA8"/>
<dbReference type="STRING" id="1797989.A3H66_01100"/>
<feature type="transmembrane region" description="Helical" evidence="1">
    <location>
        <begin position="30"/>
        <end position="51"/>
    </location>
</feature>
<dbReference type="PANTHER" id="PTHR37938">
    <property type="entry name" value="BLL0215 PROTEIN"/>
    <property type="match status" value="1"/>
</dbReference>
<protein>
    <recommendedName>
        <fullName evidence="2">YdbS-like PH domain-containing protein</fullName>
    </recommendedName>
</protein>
<dbReference type="PANTHER" id="PTHR37938:SF1">
    <property type="entry name" value="BLL0215 PROTEIN"/>
    <property type="match status" value="1"/>
</dbReference>
<evidence type="ECO:0000313" key="3">
    <source>
        <dbReference type="EMBL" id="OGF24328.1"/>
    </source>
</evidence>
<keyword evidence="1" id="KW-0812">Transmembrane</keyword>
<gene>
    <name evidence="3" type="ORF">A3H66_01100</name>
</gene>
<evidence type="ECO:0000256" key="1">
    <source>
        <dbReference type="SAM" id="Phobius"/>
    </source>
</evidence>
<sequence length="183" mass="21233">MFIYSLPGKLPGEKIIKIIRRDIFILIKKVILTLILIVLPALAFGMMLALYPNLLNGEISYPLIVLAVSAYGLFVWLFSFFSFIDYYLDLWIITNLRIIDVRQEGFFSRTVAEVKLFQIQDVTSELEGFFQFIFRFGNVYVQTAAEVGRFAFGQIPHPEKVRDIIIRLAARDKEKHHHDVHHA</sequence>
<evidence type="ECO:0000259" key="2">
    <source>
        <dbReference type="Pfam" id="PF03703"/>
    </source>
</evidence>
<dbReference type="Pfam" id="PF03703">
    <property type="entry name" value="bPH_2"/>
    <property type="match status" value="1"/>
</dbReference>
<name>A0A1F5SCA8_9BACT</name>